<protein>
    <submittedName>
        <fullName evidence="2">Uncharacterized protein</fullName>
    </submittedName>
</protein>
<sequence length="113" mass="11824">MSSASSTACTMSEPRAVMADSSTPAATSSHWKITAAWAPEGDDEVTPLLLTTLAACCSVTEVAIADGAAAEWREPDGMGGVLVSKVDVADMTKLFTDRSLNLASTRRRFAWAA</sequence>
<accession>A0A8T0GJP7</accession>
<evidence type="ECO:0000313" key="3">
    <source>
        <dbReference type="Proteomes" id="UP000822688"/>
    </source>
</evidence>
<gene>
    <name evidence="2" type="ORF">KC19_10G125400</name>
</gene>
<proteinExistence type="predicted"/>
<dbReference type="AlphaFoldDB" id="A0A8T0GJP7"/>
<organism evidence="2 3">
    <name type="scientific">Ceratodon purpureus</name>
    <name type="common">Fire moss</name>
    <name type="synonym">Dicranum purpureum</name>
    <dbReference type="NCBI Taxonomy" id="3225"/>
    <lineage>
        <taxon>Eukaryota</taxon>
        <taxon>Viridiplantae</taxon>
        <taxon>Streptophyta</taxon>
        <taxon>Embryophyta</taxon>
        <taxon>Bryophyta</taxon>
        <taxon>Bryophytina</taxon>
        <taxon>Bryopsida</taxon>
        <taxon>Dicranidae</taxon>
        <taxon>Pseudoditrichales</taxon>
        <taxon>Ditrichaceae</taxon>
        <taxon>Ceratodon</taxon>
    </lineage>
</organism>
<feature type="region of interest" description="Disordered" evidence="1">
    <location>
        <begin position="1"/>
        <end position="26"/>
    </location>
</feature>
<reference evidence="2" key="1">
    <citation type="submission" date="2020-06" db="EMBL/GenBank/DDBJ databases">
        <title>WGS assembly of Ceratodon purpureus strain R40.</title>
        <authorList>
            <person name="Carey S.B."/>
            <person name="Jenkins J."/>
            <person name="Shu S."/>
            <person name="Lovell J.T."/>
            <person name="Sreedasyam A."/>
            <person name="Maumus F."/>
            <person name="Tiley G.P."/>
            <person name="Fernandez-Pozo N."/>
            <person name="Barry K."/>
            <person name="Chen C."/>
            <person name="Wang M."/>
            <person name="Lipzen A."/>
            <person name="Daum C."/>
            <person name="Saski C.A."/>
            <person name="Payton A.C."/>
            <person name="Mcbreen J.C."/>
            <person name="Conrad R.E."/>
            <person name="Kollar L.M."/>
            <person name="Olsson S."/>
            <person name="Huttunen S."/>
            <person name="Landis J.B."/>
            <person name="Wickett N.J."/>
            <person name="Johnson M.G."/>
            <person name="Rensing S.A."/>
            <person name="Grimwood J."/>
            <person name="Schmutz J."/>
            <person name="Mcdaniel S.F."/>
        </authorList>
    </citation>
    <scope>NUCLEOTIDE SEQUENCE</scope>
    <source>
        <strain evidence="2">R40</strain>
    </source>
</reference>
<comment type="caution">
    <text evidence="2">The sequence shown here is derived from an EMBL/GenBank/DDBJ whole genome shotgun (WGS) entry which is preliminary data.</text>
</comment>
<dbReference type="Proteomes" id="UP000822688">
    <property type="component" value="Chromosome 10"/>
</dbReference>
<dbReference type="EMBL" id="CM026431">
    <property type="protein sequence ID" value="KAG0559721.1"/>
    <property type="molecule type" value="Genomic_DNA"/>
</dbReference>
<feature type="compositionally biased region" description="Low complexity" evidence="1">
    <location>
        <begin position="1"/>
        <end position="12"/>
    </location>
</feature>
<evidence type="ECO:0000256" key="1">
    <source>
        <dbReference type="SAM" id="MobiDB-lite"/>
    </source>
</evidence>
<name>A0A8T0GJP7_CERPU</name>
<keyword evidence="3" id="KW-1185">Reference proteome</keyword>
<evidence type="ECO:0000313" key="2">
    <source>
        <dbReference type="EMBL" id="KAG0559721.1"/>
    </source>
</evidence>